<comment type="caution">
    <text evidence="1">The sequence shown here is derived from an EMBL/GenBank/DDBJ whole genome shotgun (WGS) entry which is preliminary data.</text>
</comment>
<keyword evidence="2" id="KW-1185">Reference proteome</keyword>
<evidence type="ECO:0000313" key="2">
    <source>
        <dbReference type="Proteomes" id="UP000824469"/>
    </source>
</evidence>
<accession>A0AA38F8R9</accession>
<protein>
    <submittedName>
        <fullName evidence="1">Uncharacterized protein</fullName>
    </submittedName>
</protein>
<evidence type="ECO:0000313" key="1">
    <source>
        <dbReference type="EMBL" id="KAH9293186.1"/>
    </source>
</evidence>
<dbReference type="Proteomes" id="UP000824469">
    <property type="component" value="Unassembled WGS sequence"/>
</dbReference>
<proteinExistence type="predicted"/>
<feature type="non-terminal residue" evidence="1">
    <location>
        <position position="86"/>
    </location>
</feature>
<reference evidence="1 2" key="1">
    <citation type="journal article" date="2021" name="Nat. Plants">
        <title>The Taxus genome provides insights into paclitaxel biosynthesis.</title>
        <authorList>
            <person name="Xiong X."/>
            <person name="Gou J."/>
            <person name="Liao Q."/>
            <person name="Li Y."/>
            <person name="Zhou Q."/>
            <person name="Bi G."/>
            <person name="Li C."/>
            <person name="Du R."/>
            <person name="Wang X."/>
            <person name="Sun T."/>
            <person name="Guo L."/>
            <person name="Liang H."/>
            <person name="Lu P."/>
            <person name="Wu Y."/>
            <person name="Zhang Z."/>
            <person name="Ro D.K."/>
            <person name="Shang Y."/>
            <person name="Huang S."/>
            <person name="Yan J."/>
        </authorList>
    </citation>
    <scope>NUCLEOTIDE SEQUENCE [LARGE SCALE GENOMIC DNA]</scope>
    <source>
        <strain evidence="1">Ta-2019</strain>
    </source>
</reference>
<name>A0AA38F8R9_TAXCH</name>
<sequence>SIAFATGLPVEGDIYFKGSLRAKLDDFLCHGKKMRKYQLGYERELLPQPWEKVAEQLMRYFMAEERYKLIYGPHLFLLAHLRHDKK</sequence>
<feature type="non-terminal residue" evidence="1">
    <location>
        <position position="1"/>
    </location>
</feature>
<dbReference type="EMBL" id="JAHRHJ020001504">
    <property type="protein sequence ID" value="KAH9293186.1"/>
    <property type="molecule type" value="Genomic_DNA"/>
</dbReference>
<gene>
    <name evidence="1" type="ORF">KI387_041610</name>
</gene>
<organism evidence="1 2">
    <name type="scientific">Taxus chinensis</name>
    <name type="common">Chinese yew</name>
    <name type="synonym">Taxus wallichiana var. chinensis</name>
    <dbReference type="NCBI Taxonomy" id="29808"/>
    <lineage>
        <taxon>Eukaryota</taxon>
        <taxon>Viridiplantae</taxon>
        <taxon>Streptophyta</taxon>
        <taxon>Embryophyta</taxon>
        <taxon>Tracheophyta</taxon>
        <taxon>Spermatophyta</taxon>
        <taxon>Pinopsida</taxon>
        <taxon>Pinidae</taxon>
        <taxon>Conifers II</taxon>
        <taxon>Cupressales</taxon>
        <taxon>Taxaceae</taxon>
        <taxon>Taxus</taxon>
    </lineage>
</organism>
<dbReference type="AlphaFoldDB" id="A0AA38F8R9"/>